<dbReference type="EMBL" id="JAADJZ010000009">
    <property type="protein sequence ID" value="KAF2872267.1"/>
    <property type="molecule type" value="Genomic_DNA"/>
</dbReference>
<dbReference type="InterPro" id="IPR006440">
    <property type="entry name" value="Doc"/>
</dbReference>
<protein>
    <recommendedName>
        <fullName evidence="1">Fido domain-containing protein</fullName>
    </recommendedName>
</protein>
<dbReference type="Proteomes" id="UP000481861">
    <property type="component" value="Unassembled WGS sequence"/>
</dbReference>
<dbReference type="AlphaFoldDB" id="A0A7C8IGA3"/>
<dbReference type="InterPro" id="IPR053737">
    <property type="entry name" value="Type_II_TA_Toxin"/>
</dbReference>
<dbReference type="InterPro" id="IPR036597">
    <property type="entry name" value="Fido-like_dom_sf"/>
</dbReference>
<evidence type="ECO:0000259" key="1">
    <source>
        <dbReference type="PROSITE" id="PS51459"/>
    </source>
</evidence>
<dbReference type="InterPro" id="IPR003812">
    <property type="entry name" value="Fido"/>
</dbReference>
<name>A0A7C8IGA3_9PLEO</name>
<dbReference type="PANTHER" id="PTHR39426">
    <property type="entry name" value="HOMOLOGY TO DEATH-ON-CURING PROTEIN OF PHAGE P1"/>
    <property type="match status" value="1"/>
</dbReference>
<evidence type="ECO:0000313" key="3">
    <source>
        <dbReference type="Proteomes" id="UP000481861"/>
    </source>
</evidence>
<dbReference type="PANTHER" id="PTHR39426:SF1">
    <property type="entry name" value="HOMOLOGY TO DEATH-ON-CURING PROTEIN OF PHAGE P1"/>
    <property type="match status" value="1"/>
</dbReference>
<comment type="caution">
    <text evidence="2">The sequence shown here is derived from an EMBL/GenBank/DDBJ whole genome shotgun (WGS) entry which is preliminary data.</text>
</comment>
<dbReference type="OrthoDB" id="3049701at2759"/>
<keyword evidence="3" id="KW-1185">Reference proteome</keyword>
<dbReference type="GO" id="GO:0016301">
    <property type="term" value="F:kinase activity"/>
    <property type="evidence" value="ECO:0007669"/>
    <property type="project" value="InterPro"/>
</dbReference>
<organism evidence="2 3">
    <name type="scientific">Massariosphaeria phaeospora</name>
    <dbReference type="NCBI Taxonomy" id="100035"/>
    <lineage>
        <taxon>Eukaryota</taxon>
        <taxon>Fungi</taxon>
        <taxon>Dikarya</taxon>
        <taxon>Ascomycota</taxon>
        <taxon>Pezizomycotina</taxon>
        <taxon>Dothideomycetes</taxon>
        <taxon>Pleosporomycetidae</taxon>
        <taxon>Pleosporales</taxon>
        <taxon>Pleosporales incertae sedis</taxon>
        <taxon>Massariosphaeria</taxon>
    </lineage>
</organism>
<evidence type="ECO:0000313" key="2">
    <source>
        <dbReference type="EMBL" id="KAF2872267.1"/>
    </source>
</evidence>
<accession>A0A7C8IGA3</accession>
<dbReference type="SUPFAM" id="SSF140931">
    <property type="entry name" value="Fic-like"/>
    <property type="match status" value="1"/>
</dbReference>
<dbReference type="NCBIfam" id="TIGR01550">
    <property type="entry name" value="DOC_P1"/>
    <property type="match status" value="1"/>
</dbReference>
<dbReference type="Gene3D" id="1.20.120.1870">
    <property type="entry name" value="Fic/DOC protein, Fido domain"/>
    <property type="match status" value="1"/>
</dbReference>
<dbReference type="Pfam" id="PF02661">
    <property type="entry name" value="Fic"/>
    <property type="match status" value="1"/>
</dbReference>
<feature type="domain" description="Fido" evidence="1">
    <location>
        <begin position="4"/>
        <end position="134"/>
    </location>
</feature>
<dbReference type="PROSITE" id="PS51459">
    <property type="entry name" value="FIDO"/>
    <property type="match status" value="1"/>
</dbReference>
<proteinExistence type="predicted"/>
<gene>
    <name evidence="2" type="ORF">BDV95DRAFT_605897</name>
</gene>
<reference evidence="2 3" key="1">
    <citation type="submission" date="2020-01" db="EMBL/GenBank/DDBJ databases">
        <authorList>
            <consortium name="DOE Joint Genome Institute"/>
            <person name="Haridas S."/>
            <person name="Albert R."/>
            <person name="Binder M."/>
            <person name="Bloem J."/>
            <person name="Labutti K."/>
            <person name="Salamov A."/>
            <person name="Andreopoulos B."/>
            <person name="Baker S.E."/>
            <person name="Barry K."/>
            <person name="Bills G."/>
            <person name="Bluhm B.H."/>
            <person name="Cannon C."/>
            <person name="Castanera R."/>
            <person name="Culley D.E."/>
            <person name="Daum C."/>
            <person name="Ezra D."/>
            <person name="Gonzalez J.B."/>
            <person name="Henrissat B."/>
            <person name="Kuo A."/>
            <person name="Liang C."/>
            <person name="Lipzen A."/>
            <person name="Lutzoni F."/>
            <person name="Magnuson J."/>
            <person name="Mondo S."/>
            <person name="Nolan M."/>
            <person name="Ohm R."/>
            <person name="Pangilinan J."/>
            <person name="Park H.-J.H."/>
            <person name="Ramirez L."/>
            <person name="Alfaro M."/>
            <person name="Sun H."/>
            <person name="Tritt A."/>
            <person name="Yoshinaga Y."/>
            <person name="Zwiers L.-H.L."/>
            <person name="Turgeon B.G."/>
            <person name="Goodwin S.B."/>
            <person name="Spatafora J.W."/>
            <person name="Crous P.W."/>
            <person name="Grigoriev I.V."/>
        </authorList>
    </citation>
    <scope>NUCLEOTIDE SEQUENCE [LARGE SCALE GENOMIC DNA]</scope>
    <source>
        <strain evidence="2 3">CBS 611.86</strain>
    </source>
</reference>
<sequence>MPALTPIRFLTAHQLSHLYRRSILAASPTQPTLFASALDAPANNFHFGATTSIHALAAILATRLITNHAFMDGNKRVGMLAAHALLKMNGWRIRPEVLVEMEMLDAGNGRIIEAAVLVARGMWDEDELAAFLREISVQESQVCERSSRTKVESR</sequence>